<organism evidence="1 2">
    <name type="scientific">Hypoxylon rubiginosum</name>
    <dbReference type="NCBI Taxonomy" id="110542"/>
    <lineage>
        <taxon>Eukaryota</taxon>
        <taxon>Fungi</taxon>
        <taxon>Dikarya</taxon>
        <taxon>Ascomycota</taxon>
        <taxon>Pezizomycotina</taxon>
        <taxon>Sordariomycetes</taxon>
        <taxon>Xylariomycetidae</taxon>
        <taxon>Xylariales</taxon>
        <taxon>Hypoxylaceae</taxon>
        <taxon>Hypoxylon</taxon>
    </lineage>
</organism>
<sequence length="132" mass="14005">MAEVDMTTDVDLQEPVFTWNPNDTSSSTSTLQTLMDADAAHKNAHYRGILSVNNFKNPASPSAFDVNASLAQDAISMSENVSWQGVGSVIFSDASSNWSMSVCTSSQLQVGTLLWTAQSCSNPSSILGIGLP</sequence>
<accession>A0ACC0CTY9</accession>
<protein>
    <submittedName>
        <fullName evidence="1">Uncharacterized protein</fullName>
    </submittedName>
</protein>
<evidence type="ECO:0000313" key="1">
    <source>
        <dbReference type="EMBL" id="KAI6083750.1"/>
    </source>
</evidence>
<dbReference type="EMBL" id="MU394347">
    <property type="protein sequence ID" value="KAI6083750.1"/>
    <property type="molecule type" value="Genomic_DNA"/>
</dbReference>
<gene>
    <name evidence="1" type="ORF">F4821DRAFT_280608</name>
</gene>
<dbReference type="Proteomes" id="UP001497680">
    <property type="component" value="Unassembled WGS sequence"/>
</dbReference>
<proteinExistence type="predicted"/>
<comment type="caution">
    <text evidence="1">The sequence shown here is derived from an EMBL/GenBank/DDBJ whole genome shotgun (WGS) entry which is preliminary data.</text>
</comment>
<name>A0ACC0CTY9_9PEZI</name>
<evidence type="ECO:0000313" key="2">
    <source>
        <dbReference type="Proteomes" id="UP001497680"/>
    </source>
</evidence>
<keyword evidence="2" id="KW-1185">Reference proteome</keyword>
<reference evidence="1 2" key="1">
    <citation type="journal article" date="2022" name="New Phytol.">
        <title>Ecological generalism drives hyperdiversity of secondary metabolite gene clusters in xylarialean endophytes.</title>
        <authorList>
            <person name="Franco M.E.E."/>
            <person name="Wisecaver J.H."/>
            <person name="Arnold A.E."/>
            <person name="Ju Y.M."/>
            <person name="Slot J.C."/>
            <person name="Ahrendt S."/>
            <person name="Moore L.P."/>
            <person name="Eastman K.E."/>
            <person name="Scott K."/>
            <person name="Konkel Z."/>
            <person name="Mondo S.J."/>
            <person name="Kuo A."/>
            <person name="Hayes R.D."/>
            <person name="Haridas S."/>
            <person name="Andreopoulos B."/>
            <person name="Riley R."/>
            <person name="LaButti K."/>
            <person name="Pangilinan J."/>
            <person name="Lipzen A."/>
            <person name="Amirebrahimi M."/>
            <person name="Yan J."/>
            <person name="Adam C."/>
            <person name="Keymanesh K."/>
            <person name="Ng V."/>
            <person name="Louie K."/>
            <person name="Northen T."/>
            <person name="Drula E."/>
            <person name="Henrissat B."/>
            <person name="Hsieh H.M."/>
            <person name="Youens-Clark K."/>
            <person name="Lutzoni F."/>
            <person name="Miadlikowska J."/>
            <person name="Eastwood D.C."/>
            <person name="Hamelin R.C."/>
            <person name="Grigoriev I.V."/>
            <person name="U'Ren J.M."/>
        </authorList>
    </citation>
    <scope>NUCLEOTIDE SEQUENCE [LARGE SCALE GENOMIC DNA]</scope>
    <source>
        <strain evidence="1 2">ER1909</strain>
    </source>
</reference>